<comment type="caution">
    <text evidence="2">The sequence shown here is derived from an EMBL/GenBank/DDBJ whole genome shotgun (WGS) entry which is preliminary data.</text>
</comment>
<feature type="compositionally biased region" description="Pro residues" evidence="1">
    <location>
        <begin position="540"/>
        <end position="554"/>
    </location>
</feature>
<feature type="region of interest" description="Disordered" evidence="1">
    <location>
        <begin position="163"/>
        <end position="199"/>
    </location>
</feature>
<evidence type="ECO:0000256" key="1">
    <source>
        <dbReference type="SAM" id="MobiDB-lite"/>
    </source>
</evidence>
<evidence type="ECO:0000313" key="3">
    <source>
        <dbReference type="Proteomes" id="UP000193986"/>
    </source>
</evidence>
<sequence>MLNLTNYLAAQVDIKFDNDAQVQMVGGMNTGSLYSLTGHVSISLPALPLSLQGRLRVLRNLELIVEGKSEFFDEQGRYVPLRIYTDTITVIDPVSPVPIPDRDPARHSSRISLGMPFEIRLPGWLPPTHVSSMTSTSYGAIAAATIGWLVPGSSVASDIALSPLSGRSSKSPRRSTSSVNNPRTTRLLRPPPTPGRHFDSFLNNSVLDTSSYRASAEYTEIDIRRHRHPNAITPNASHAERHYSLRAEGSSASPIECIVSVPEWVDLNGPERSLKVSLRIRARSTARSGLARSEAVSGNQVTTESAVMADAEACGEEAQCSDAEEFDNRTETTPAAQSSSEVLVNLLELGMEVEESERYSSTPMQTFISSYPLPTAQPSRHSLQDQLISPRSPHADLIPTSTCIEDRPIRAIRTKPCLLAEDGTQRHFVFADEGLGLGERWRKVNVMLPMRENSATRCQSEMEGPFVRIKHALKIRVVCRAAPGAPETTVILTTPIRFGTCPSTCPSSSSSTSPDHIQLPAYVQLFRENGEQRECDPLPLYTPPTPLPTTPSPSPTSSSPTTLTSTTPIGSEIPFSPTPSYESLFPDCTVLYTSRSSTPGNDRMDIDSITSDEEVITEPSDPTTTSSITTKIRRGETTTTTAAILSTT</sequence>
<name>A0A1Y2B4R4_9TREE</name>
<feature type="compositionally biased region" description="Low complexity" evidence="1">
    <location>
        <begin position="555"/>
        <end position="568"/>
    </location>
</feature>
<feature type="compositionally biased region" description="Low complexity" evidence="1">
    <location>
        <begin position="163"/>
        <end position="188"/>
    </location>
</feature>
<keyword evidence="3" id="KW-1185">Reference proteome</keyword>
<dbReference type="AlphaFoldDB" id="A0A1Y2B4R4"/>
<organism evidence="2 3">
    <name type="scientific">Naematelia encephala</name>
    <dbReference type="NCBI Taxonomy" id="71784"/>
    <lineage>
        <taxon>Eukaryota</taxon>
        <taxon>Fungi</taxon>
        <taxon>Dikarya</taxon>
        <taxon>Basidiomycota</taxon>
        <taxon>Agaricomycotina</taxon>
        <taxon>Tremellomycetes</taxon>
        <taxon>Tremellales</taxon>
        <taxon>Naemateliaceae</taxon>
        <taxon>Naematelia</taxon>
    </lineage>
</organism>
<dbReference type="OrthoDB" id="1638493at2759"/>
<protein>
    <submittedName>
        <fullName evidence="2">Uncharacterized protein</fullName>
    </submittedName>
</protein>
<dbReference type="Proteomes" id="UP000193986">
    <property type="component" value="Unassembled WGS sequence"/>
</dbReference>
<reference evidence="2 3" key="1">
    <citation type="submission" date="2016-07" db="EMBL/GenBank/DDBJ databases">
        <title>Pervasive Adenine N6-methylation of Active Genes in Fungi.</title>
        <authorList>
            <consortium name="DOE Joint Genome Institute"/>
            <person name="Mondo S.J."/>
            <person name="Dannebaum R.O."/>
            <person name="Kuo R.C."/>
            <person name="Labutti K."/>
            <person name="Haridas S."/>
            <person name="Kuo A."/>
            <person name="Salamov A."/>
            <person name="Ahrendt S.R."/>
            <person name="Lipzen A."/>
            <person name="Sullivan W."/>
            <person name="Andreopoulos W.B."/>
            <person name="Clum A."/>
            <person name="Lindquist E."/>
            <person name="Daum C."/>
            <person name="Ramamoorthy G.K."/>
            <person name="Gryganskyi A."/>
            <person name="Culley D."/>
            <person name="Magnuson J.K."/>
            <person name="James T.Y."/>
            <person name="O'Malley M.A."/>
            <person name="Stajich J.E."/>
            <person name="Spatafora J.W."/>
            <person name="Visel A."/>
            <person name="Grigoriev I.V."/>
        </authorList>
    </citation>
    <scope>NUCLEOTIDE SEQUENCE [LARGE SCALE GENOMIC DNA]</scope>
    <source>
        <strain evidence="2 3">68-887.2</strain>
    </source>
</reference>
<proteinExistence type="predicted"/>
<dbReference type="EMBL" id="MCFC01000023">
    <property type="protein sequence ID" value="ORY29829.1"/>
    <property type="molecule type" value="Genomic_DNA"/>
</dbReference>
<accession>A0A1Y2B4R4</accession>
<dbReference type="InParanoid" id="A0A1Y2B4R4"/>
<feature type="region of interest" description="Disordered" evidence="1">
    <location>
        <begin position="534"/>
        <end position="575"/>
    </location>
</feature>
<gene>
    <name evidence="2" type="ORF">BCR39DRAFT_505406</name>
</gene>
<evidence type="ECO:0000313" key="2">
    <source>
        <dbReference type="EMBL" id="ORY29829.1"/>
    </source>
</evidence>
<dbReference type="STRING" id="71784.A0A1Y2B4R4"/>